<accession>A0ABS8WR72</accession>
<gene>
    <name evidence="1" type="ORF">HAX54_052734</name>
</gene>
<protein>
    <submittedName>
        <fullName evidence="1">Uncharacterized protein</fullName>
    </submittedName>
</protein>
<evidence type="ECO:0000313" key="1">
    <source>
        <dbReference type="EMBL" id="MCE3052484.1"/>
    </source>
</evidence>
<organism evidence="1 2">
    <name type="scientific">Datura stramonium</name>
    <name type="common">Jimsonweed</name>
    <name type="synonym">Common thornapple</name>
    <dbReference type="NCBI Taxonomy" id="4076"/>
    <lineage>
        <taxon>Eukaryota</taxon>
        <taxon>Viridiplantae</taxon>
        <taxon>Streptophyta</taxon>
        <taxon>Embryophyta</taxon>
        <taxon>Tracheophyta</taxon>
        <taxon>Spermatophyta</taxon>
        <taxon>Magnoliopsida</taxon>
        <taxon>eudicotyledons</taxon>
        <taxon>Gunneridae</taxon>
        <taxon>Pentapetalae</taxon>
        <taxon>asterids</taxon>
        <taxon>lamiids</taxon>
        <taxon>Solanales</taxon>
        <taxon>Solanaceae</taxon>
        <taxon>Solanoideae</taxon>
        <taxon>Datureae</taxon>
        <taxon>Datura</taxon>
    </lineage>
</organism>
<dbReference type="EMBL" id="JACEIK010009643">
    <property type="protein sequence ID" value="MCE3052484.1"/>
    <property type="molecule type" value="Genomic_DNA"/>
</dbReference>
<feature type="non-terminal residue" evidence="1">
    <location>
        <position position="71"/>
    </location>
</feature>
<dbReference type="Proteomes" id="UP000823775">
    <property type="component" value="Unassembled WGS sequence"/>
</dbReference>
<keyword evidence="2" id="KW-1185">Reference proteome</keyword>
<proteinExistence type="predicted"/>
<evidence type="ECO:0000313" key="2">
    <source>
        <dbReference type="Proteomes" id="UP000823775"/>
    </source>
</evidence>
<reference evidence="1 2" key="1">
    <citation type="journal article" date="2021" name="BMC Genomics">
        <title>Datura genome reveals duplications of psychoactive alkaloid biosynthetic genes and high mutation rate following tissue culture.</title>
        <authorList>
            <person name="Rajewski A."/>
            <person name="Carter-House D."/>
            <person name="Stajich J."/>
            <person name="Litt A."/>
        </authorList>
    </citation>
    <scope>NUCLEOTIDE SEQUENCE [LARGE SCALE GENOMIC DNA]</scope>
    <source>
        <strain evidence="1">AR-01</strain>
    </source>
</reference>
<comment type="caution">
    <text evidence="1">The sequence shown here is derived from an EMBL/GenBank/DDBJ whole genome shotgun (WGS) entry which is preliminary data.</text>
</comment>
<name>A0ABS8WR72_DATST</name>
<sequence>MGTLQCGLPVASVVASLYMMHRIPTLAPRNMGQLLCKNPPFLPAQIFLEGYLWALMLGLYENAGRRHDAAK</sequence>